<evidence type="ECO:0000256" key="2">
    <source>
        <dbReference type="ARBA" id="ARBA00023002"/>
    </source>
</evidence>
<dbReference type="InterPro" id="IPR036318">
    <property type="entry name" value="FAD-bd_PCMH-like_sf"/>
</dbReference>
<comment type="similarity">
    <text evidence="1">Belongs to the oxygen-dependent FAD-linked oxidoreductase family.</text>
</comment>
<feature type="chain" id="PRO_5025639453" evidence="3">
    <location>
        <begin position="25"/>
        <end position="550"/>
    </location>
</feature>
<dbReference type="Gene3D" id="3.40.462.20">
    <property type="match status" value="1"/>
</dbReference>
<dbReference type="Proteomes" id="UP000800200">
    <property type="component" value="Unassembled WGS sequence"/>
</dbReference>
<gene>
    <name evidence="5" type="ORF">K469DRAFT_737723</name>
</gene>
<dbReference type="InterPro" id="IPR050432">
    <property type="entry name" value="FAD-linked_Oxidoreductases_BP"/>
</dbReference>
<dbReference type="EMBL" id="ML994625">
    <property type="protein sequence ID" value="KAF2187938.1"/>
    <property type="molecule type" value="Genomic_DNA"/>
</dbReference>
<keyword evidence="6" id="KW-1185">Reference proteome</keyword>
<protein>
    <submittedName>
        <fullName evidence="5">FAD/FMN-containing dehydrogenase</fullName>
    </submittedName>
</protein>
<evidence type="ECO:0000259" key="4">
    <source>
        <dbReference type="PROSITE" id="PS51387"/>
    </source>
</evidence>
<feature type="signal peptide" evidence="3">
    <location>
        <begin position="1"/>
        <end position="24"/>
    </location>
</feature>
<dbReference type="AlphaFoldDB" id="A0A6A6EBM6"/>
<evidence type="ECO:0000313" key="5">
    <source>
        <dbReference type="EMBL" id="KAF2187938.1"/>
    </source>
</evidence>
<evidence type="ECO:0000256" key="3">
    <source>
        <dbReference type="SAM" id="SignalP"/>
    </source>
</evidence>
<evidence type="ECO:0000313" key="6">
    <source>
        <dbReference type="Proteomes" id="UP000800200"/>
    </source>
</evidence>
<dbReference type="OrthoDB" id="9983560at2759"/>
<evidence type="ECO:0000256" key="1">
    <source>
        <dbReference type="ARBA" id="ARBA00005466"/>
    </source>
</evidence>
<dbReference type="PROSITE" id="PS51387">
    <property type="entry name" value="FAD_PCMH"/>
    <property type="match status" value="1"/>
</dbReference>
<dbReference type="InterPro" id="IPR006094">
    <property type="entry name" value="Oxid_FAD_bind_N"/>
</dbReference>
<name>A0A6A6EBM6_9PEZI</name>
<sequence length="550" mass="59333">MRASTRKIALRLSRISAVASLCLALSTNKVDASATIARNTYLNNTACRFLPGDSGWPSSEEWQQLNTSVDGRLIGTVPVGAVCHDPTYDGAACELLKQTWSLPQAHFNDPSAFMAAYQQNASCDPYTSRPSPCLRGNYVSYAINVTSAADVAAGVTFAQEKNVRLVIKNTGHDYLGKSTGKGGLSLWTHHLKSIEFLNYSSEAYSGPAIKIGAGVQAFEAYEAAAAAGFKVVGGECVTVGVAGGFTQGGGHSMLSSVYGMGADQALEWEVVTANGTLVIATPTANEDLYWALSGGGGGTYGVVLSLTVKAYPDGVIGGASMWAIFGSIFSIGELTLPGATKDEVRTLLAPFTSYLAERNISYQLNVTSLPSFLEHIDRYVGPLPYGTIPSAQIQGGTMVSRTVVEKNNAEIMAVLRNISTSSQFYVAAYALNVSKQPSSPNALLPSWRDALIYYVIPQFWNYTIPFEEMAEQEDFLSERVMPPLQAWGSGAYMNEADFQDPGWKQNFYGENYARLKRVKRTWDPKDLFYATTAVGSEAWEVMGDGRLCRA</sequence>
<dbReference type="InterPro" id="IPR016169">
    <property type="entry name" value="FAD-bd_PCMH_sub2"/>
</dbReference>
<keyword evidence="3" id="KW-0732">Signal</keyword>
<dbReference type="Gene3D" id="3.30.465.10">
    <property type="match status" value="2"/>
</dbReference>
<dbReference type="GO" id="GO:0071949">
    <property type="term" value="F:FAD binding"/>
    <property type="evidence" value="ECO:0007669"/>
    <property type="project" value="InterPro"/>
</dbReference>
<dbReference type="InterPro" id="IPR012951">
    <property type="entry name" value="BBE"/>
</dbReference>
<dbReference type="SUPFAM" id="SSF56176">
    <property type="entry name" value="FAD-binding/transporter-associated domain-like"/>
    <property type="match status" value="1"/>
</dbReference>
<feature type="domain" description="FAD-binding PCMH-type" evidence="4">
    <location>
        <begin position="134"/>
        <end position="313"/>
    </location>
</feature>
<dbReference type="PANTHER" id="PTHR13878">
    <property type="entry name" value="GULONOLACTONE OXIDASE"/>
    <property type="match status" value="1"/>
</dbReference>
<proteinExistence type="inferred from homology"/>
<dbReference type="Pfam" id="PF08031">
    <property type="entry name" value="BBE"/>
    <property type="match status" value="1"/>
</dbReference>
<dbReference type="InterPro" id="IPR016166">
    <property type="entry name" value="FAD-bd_PCMH"/>
</dbReference>
<organism evidence="5 6">
    <name type="scientific">Zopfia rhizophila CBS 207.26</name>
    <dbReference type="NCBI Taxonomy" id="1314779"/>
    <lineage>
        <taxon>Eukaryota</taxon>
        <taxon>Fungi</taxon>
        <taxon>Dikarya</taxon>
        <taxon>Ascomycota</taxon>
        <taxon>Pezizomycotina</taxon>
        <taxon>Dothideomycetes</taxon>
        <taxon>Dothideomycetes incertae sedis</taxon>
        <taxon>Zopfiaceae</taxon>
        <taxon>Zopfia</taxon>
    </lineage>
</organism>
<dbReference type="PANTHER" id="PTHR13878:SF91">
    <property type="entry name" value="FAD BINDING DOMAIN PROTEIN (AFU_ORTHOLOGUE AFUA_6G12070)-RELATED"/>
    <property type="match status" value="1"/>
</dbReference>
<reference evidence="5" key="1">
    <citation type="journal article" date="2020" name="Stud. Mycol.">
        <title>101 Dothideomycetes genomes: a test case for predicting lifestyles and emergence of pathogens.</title>
        <authorList>
            <person name="Haridas S."/>
            <person name="Albert R."/>
            <person name="Binder M."/>
            <person name="Bloem J."/>
            <person name="Labutti K."/>
            <person name="Salamov A."/>
            <person name="Andreopoulos B."/>
            <person name="Baker S."/>
            <person name="Barry K."/>
            <person name="Bills G."/>
            <person name="Bluhm B."/>
            <person name="Cannon C."/>
            <person name="Castanera R."/>
            <person name="Culley D."/>
            <person name="Daum C."/>
            <person name="Ezra D."/>
            <person name="Gonzalez J."/>
            <person name="Henrissat B."/>
            <person name="Kuo A."/>
            <person name="Liang C."/>
            <person name="Lipzen A."/>
            <person name="Lutzoni F."/>
            <person name="Magnuson J."/>
            <person name="Mondo S."/>
            <person name="Nolan M."/>
            <person name="Ohm R."/>
            <person name="Pangilinan J."/>
            <person name="Park H.-J."/>
            <person name="Ramirez L."/>
            <person name="Alfaro M."/>
            <person name="Sun H."/>
            <person name="Tritt A."/>
            <person name="Yoshinaga Y."/>
            <person name="Zwiers L.-H."/>
            <person name="Turgeon B."/>
            <person name="Goodwin S."/>
            <person name="Spatafora J."/>
            <person name="Crous P."/>
            <person name="Grigoriev I."/>
        </authorList>
    </citation>
    <scope>NUCLEOTIDE SEQUENCE</scope>
    <source>
        <strain evidence="5">CBS 207.26</strain>
    </source>
</reference>
<keyword evidence="2" id="KW-0560">Oxidoreductase</keyword>
<accession>A0A6A6EBM6</accession>
<dbReference type="GO" id="GO:0016491">
    <property type="term" value="F:oxidoreductase activity"/>
    <property type="evidence" value="ECO:0007669"/>
    <property type="project" value="UniProtKB-KW"/>
</dbReference>
<dbReference type="Pfam" id="PF01565">
    <property type="entry name" value="FAD_binding_4"/>
    <property type="match status" value="1"/>
</dbReference>